<gene>
    <name evidence="1" type="ORF">DSM112329_02816</name>
</gene>
<protein>
    <recommendedName>
        <fullName evidence="2">SnoaL-like domain-containing protein</fullName>
    </recommendedName>
</protein>
<accession>A0AAU7AWW8</accession>
<evidence type="ECO:0008006" key="2">
    <source>
        <dbReference type="Google" id="ProtNLM"/>
    </source>
</evidence>
<dbReference type="EMBL" id="CP114014">
    <property type="protein sequence ID" value="XAY05955.1"/>
    <property type="molecule type" value="Genomic_DNA"/>
</dbReference>
<organism evidence="1">
    <name type="scientific">Paraconexibacter sp. AEG42_29</name>
    <dbReference type="NCBI Taxonomy" id="2997339"/>
    <lineage>
        <taxon>Bacteria</taxon>
        <taxon>Bacillati</taxon>
        <taxon>Actinomycetota</taxon>
        <taxon>Thermoleophilia</taxon>
        <taxon>Solirubrobacterales</taxon>
        <taxon>Paraconexibacteraceae</taxon>
        <taxon>Paraconexibacter</taxon>
    </lineage>
</organism>
<reference evidence="1" key="1">
    <citation type="submission" date="2022-12" db="EMBL/GenBank/DDBJ databases">
        <title>Paraconexibacter alkalitolerans sp. nov. and Baekduia alba sp. nov., isolated from soil and emended description of the genera Paraconexibacter (Chun et al., 2020) and Baekduia (An et al., 2020).</title>
        <authorList>
            <person name="Vieira S."/>
            <person name="Huber K.J."/>
            <person name="Geppert A."/>
            <person name="Wolf J."/>
            <person name="Neumann-Schaal M."/>
            <person name="Muesken M."/>
            <person name="Overmann J."/>
        </authorList>
    </citation>
    <scope>NUCLEOTIDE SEQUENCE</scope>
    <source>
        <strain evidence="1">AEG42_29</strain>
    </source>
</reference>
<proteinExistence type="predicted"/>
<sequence length="189" mass="20755">MGRREDARVLARARATAGVSERFSFEGGTFDELALTFLGDPIIVTHADSATSDRFRGVRASSPEGVRDRIARSLALLDGERYFAYALARLPSPTALHTVDRLEITEFVQVAGSAIRLTIEVRHVSNDVIRHDVLGHGAAQQNAETITFGGNSLTVHRHEVFDAASATDVLMHYYEHDVAPEAMTRRPLS</sequence>
<evidence type="ECO:0000313" key="1">
    <source>
        <dbReference type="EMBL" id="XAY05955.1"/>
    </source>
</evidence>
<dbReference type="AlphaFoldDB" id="A0AAU7AWW8"/>
<dbReference type="KEGG" id="parq:DSM112329_02816"/>
<name>A0AAU7AWW8_9ACTN</name>